<dbReference type="EMBL" id="UZAF01019386">
    <property type="protein sequence ID" value="VDO59641.1"/>
    <property type="molecule type" value="Genomic_DNA"/>
</dbReference>
<dbReference type="Proteomes" id="UP000268014">
    <property type="component" value="Unassembled WGS sequence"/>
</dbReference>
<reference evidence="9 10" key="2">
    <citation type="submission" date="2018-11" db="EMBL/GenBank/DDBJ databases">
        <authorList>
            <consortium name="Pathogen Informatics"/>
        </authorList>
    </citation>
    <scope>NUCLEOTIDE SEQUENCE [LARGE SCALE GENOMIC DNA]</scope>
    <source>
        <strain evidence="9 10">MHpl1</strain>
    </source>
</reference>
<dbReference type="InterPro" id="IPR014782">
    <property type="entry name" value="Peptidase_M1_dom"/>
</dbReference>
<evidence type="ECO:0000256" key="3">
    <source>
        <dbReference type="ARBA" id="ARBA00022670"/>
    </source>
</evidence>
<dbReference type="GO" id="GO:0042277">
    <property type="term" value="F:peptide binding"/>
    <property type="evidence" value="ECO:0007669"/>
    <property type="project" value="TreeGrafter"/>
</dbReference>
<keyword evidence="4" id="KW-0479">Metal-binding</keyword>
<evidence type="ECO:0000256" key="5">
    <source>
        <dbReference type="ARBA" id="ARBA00022801"/>
    </source>
</evidence>
<evidence type="ECO:0000256" key="4">
    <source>
        <dbReference type="ARBA" id="ARBA00022723"/>
    </source>
</evidence>
<dbReference type="GO" id="GO:0006508">
    <property type="term" value="P:proteolysis"/>
    <property type="evidence" value="ECO:0007669"/>
    <property type="project" value="UniProtKB-KW"/>
</dbReference>
<protein>
    <submittedName>
        <fullName evidence="11">Peptidase_M1 domain-containing protein</fullName>
    </submittedName>
</protein>
<dbReference type="InterPro" id="IPR001930">
    <property type="entry name" value="Peptidase_M1"/>
</dbReference>
<name>A0A0N4WX56_HAEPC</name>
<dbReference type="OrthoDB" id="6337587at2759"/>
<dbReference type="WBParaSite" id="HPLM_0001637601-mRNA-1">
    <property type="protein sequence ID" value="HPLM_0001637601-mRNA-1"/>
    <property type="gene ID" value="HPLM_0001637601"/>
</dbReference>
<evidence type="ECO:0000256" key="1">
    <source>
        <dbReference type="ARBA" id="ARBA00001947"/>
    </source>
</evidence>
<dbReference type="InterPro" id="IPR050344">
    <property type="entry name" value="Peptidase_M1_aminopeptidases"/>
</dbReference>
<sequence>MIGFSLVGTMENWGLITFREASLLYDHTIYPLRSKYVVATTVAHEVAHQWFGDLVTMKWWDEVWLNEGLATYLQYISLEEITRGVNKLKDHFATEVMEIAFTLDRPALRSLSLKVERPEDIAGTILPIVYFKGAAFIAMVAELLGEDFFRYGIQNSFSEVYSSSAV</sequence>
<evidence type="ECO:0000256" key="6">
    <source>
        <dbReference type="ARBA" id="ARBA00022833"/>
    </source>
</evidence>
<keyword evidence="3" id="KW-0645">Protease</keyword>
<dbReference type="PANTHER" id="PTHR11533:SF301">
    <property type="entry name" value="AMINOPEPTIDASE"/>
    <property type="match status" value="1"/>
</dbReference>
<dbReference type="AlphaFoldDB" id="A0A0N4WX56"/>
<dbReference type="OMA" id="FFKHRET"/>
<proteinExistence type="inferred from homology"/>
<keyword evidence="5" id="KW-0378">Hydrolase</keyword>
<dbReference type="InterPro" id="IPR027268">
    <property type="entry name" value="Peptidase_M4/M1_CTD_sf"/>
</dbReference>
<dbReference type="STRING" id="6290.A0A0N4WX56"/>
<dbReference type="GO" id="GO:0016020">
    <property type="term" value="C:membrane"/>
    <property type="evidence" value="ECO:0007669"/>
    <property type="project" value="TreeGrafter"/>
</dbReference>
<evidence type="ECO:0000259" key="8">
    <source>
        <dbReference type="Pfam" id="PF01433"/>
    </source>
</evidence>
<dbReference type="Gene3D" id="1.10.390.10">
    <property type="entry name" value="Neutral Protease Domain 2"/>
    <property type="match status" value="1"/>
</dbReference>
<dbReference type="GO" id="GO:0005615">
    <property type="term" value="C:extracellular space"/>
    <property type="evidence" value="ECO:0007669"/>
    <property type="project" value="TreeGrafter"/>
</dbReference>
<comment type="similarity">
    <text evidence="2">Belongs to the peptidase M1 family.</text>
</comment>
<accession>A0A0N4WX56</accession>
<dbReference type="GO" id="GO:0005737">
    <property type="term" value="C:cytoplasm"/>
    <property type="evidence" value="ECO:0007669"/>
    <property type="project" value="TreeGrafter"/>
</dbReference>
<dbReference type="GO" id="GO:0008270">
    <property type="term" value="F:zinc ion binding"/>
    <property type="evidence" value="ECO:0007669"/>
    <property type="project" value="InterPro"/>
</dbReference>
<evidence type="ECO:0000256" key="2">
    <source>
        <dbReference type="ARBA" id="ARBA00010136"/>
    </source>
</evidence>
<dbReference type="GO" id="GO:0043171">
    <property type="term" value="P:peptide catabolic process"/>
    <property type="evidence" value="ECO:0007669"/>
    <property type="project" value="TreeGrafter"/>
</dbReference>
<evidence type="ECO:0000256" key="7">
    <source>
        <dbReference type="ARBA" id="ARBA00023049"/>
    </source>
</evidence>
<evidence type="ECO:0000313" key="9">
    <source>
        <dbReference type="EMBL" id="VDO59641.1"/>
    </source>
</evidence>
<keyword evidence="7" id="KW-0482">Metalloprotease</keyword>
<evidence type="ECO:0000313" key="10">
    <source>
        <dbReference type="Proteomes" id="UP000268014"/>
    </source>
</evidence>
<dbReference type="PRINTS" id="PR00756">
    <property type="entry name" value="ALADIPTASE"/>
</dbReference>
<dbReference type="Pfam" id="PF01433">
    <property type="entry name" value="Peptidase_M1"/>
    <property type="match status" value="1"/>
</dbReference>
<comment type="cofactor">
    <cofactor evidence="1">
        <name>Zn(2+)</name>
        <dbReference type="ChEBI" id="CHEBI:29105"/>
    </cofactor>
</comment>
<evidence type="ECO:0000313" key="11">
    <source>
        <dbReference type="WBParaSite" id="HPLM_0001637601-mRNA-1"/>
    </source>
</evidence>
<feature type="domain" description="Peptidase M1 membrane alanine aminopeptidase" evidence="8">
    <location>
        <begin position="7"/>
        <end position="160"/>
    </location>
</feature>
<dbReference type="GO" id="GO:0070006">
    <property type="term" value="F:metalloaminopeptidase activity"/>
    <property type="evidence" value="ECO:0007669"/>
    <property type="project" value="TreeGrafter"/>
</dbReference>
<keyword evidence="10" id="KW-1185">Reference proteome</keyword>
<organism evidence="11">
    <name type="scientific">Haemonchus placei</name>
    <name type="common">Barber's pole worm</name>
    <dbReference type="NCBI Taxonomy" id="6290"/>
    <lineage>
        <taxon>Eukaryota</taxon>
        <taxon>Metazoa</taxon>
        <taxon>Ecdysozoa</taxon>
        <taxon>Nematoda</taxon>
        <taxon>Chromadorea</taxon>
        <taxon>Rhabditida</taxon>
        <taxon>Rhabditina</taxon>
        <taxon>Rhabditomorpha</taxon>
        <taxon>Strongyloidea</taxon>
        <taxon>Trichostrongylidae</taxon>
        <taxon>Haemonchus</taxon>
    </lineage>
</organism>
<reference evidence="11" key="1">
    <citation type="submission" date="2017-02" db="UniProtKB">
        <authorList>
            <consortium name="WormBaseParasite"/>
        </authorList>
    </citation>
    <scope>IDENTIFICATION</scope>
</reference>
<keyword evidence="6" id="KW-0862">Zinc</keyword>
<dbReference type="SUPFAM" id="SSF55486">
    <property type="entry name" value="Metalloproteases ('zincins'), catalytic domain"/>
    <property type="match status" value="1"/>
</dbReference>
<dbReference type="PANTHER" id="PTHR11533">
    <property type="entry name" value="PROTEASE M1 ZINC METALLOPROTEASE"/>
    <property type="match status" value="1"/>
</dbReference>
<gene>
    <name evidence="9" type="ORF">HPLM_LOCUS16368</name>
</gene>